<dbReference type="RefSeq" id="WP_050431044.1">
    <property type="nucleotide sequence ID" value="NZ_CP012159.1"/>
</dbReference>
<dbReference type="Pfam" id="PF00109">
    <property type="entry name" value="ketoacyl-synt"/>
    <property type="match status" value="1"/>
</dbReference>
<feature type="active site" description="Proton acceptor; for dehydratase activity" evidence="5">
    <location>
        <position position="966"/>
    </location>
</feature>
<dbReference type="GO" id="GO:0031177">
    <property type="term" value="F:phosphopantetheine binding"/>
    <property type="evidence" value="ECO:0007669"/>
    <property type="project" value="InterPro"/>
</dbReference>
<dbReference type="InterPro" id="IPR036736">
    <property type="entry name" value="ACP-like_sf"/>
</dbReference>
<reference evidence="10" key="2">
    <citation type="journal article" date="2014" name="Chem. Biol.">
        <title>Biosynthesis of crocacin involves an unusual hydrolytic release domain showing similarity to condensation domains.</title>
        <authorList>
            <person name="Muller S."/>
            <person name="Rachid S."/>
            <person name="Hoffmann T."/>
            <person name="Surup F."/>
            <person name="Volz C."/>
            <person name="Zaburannyi N."/>
            <person name="Muller R."/>
        </authorList>
    </citation>
    <scope>NUCLEOTIDE SEQUENCE</scope>
    <source>
        <strain evidence="10">Cm c5</strain>
    </source>
</reference>
<dbReference type="Pfam" id="PF21089">
    <property type="entry name" value="PKS_DH_N"/>
    <property type="match status" value="1"/>
</dbReference>
<dbReference type="SUPFAM" id="SSF52151">
    <property type="entry name" value="FabD/lysophospholipase-like"/>
    <property type="match status" value="1"/>
</dbReference>
<dbReference type="InterPro" id="IPR014031">
    <property type="entry name" value="Ketoacyl_synth_C"/>
</dbReference>
<dbReference type="InterPro" id="IPR050091">
    <property type="entry name" value="PKS_NRPS_Biosynth_Enz"/>
</dbReference>
<dbReference type="Pfam" id="PF14765">
    <property type="entry name" value="PS-DH"/>
    <property type="match status" value="1"/>
</dbReference>
<evidence type="ECO:0000256" key="3">
    <source>
        <dbReference type="ARBA" id="ARBA00022679"/>
    </source>
</evidence>
<dbReference type="PATRIC" id="fig|52.7.peg.3309"/>
<dbReference type="SMART" id="SM00827">
    <property type="entry name" value="PKS_AT"/>
    <property type="match status" value="1"/>
</dbReference>
<dbReference type="InterPro" id="IPR001227">
    <property type="entry name" value="Ac_transferase_dom_sf"/>
</dbReference>
<dbReference type="PANTHER" id="PTHR43775:SF37">
    <property type="entry name" value="SI:DKEY-61P9.11"/>
    <property type="match status" value="1"/>
</dbReference>
<evidence type="ECO:0000256" key="2">
    <source>
        <dbReference type="ARBA" id="ARBA00022553"/>
    </source>
</evidence>
<dbReference type="InterPro" id="IPR006162">
    <property type="entry name" value="Ppantetheine_attach_site"/>
</dbReference>
<reference evidence="11 13" key="3">
    <citation type="submission" date="2015-07" db="EMBL/GenBank/DDBJ databases">
        <title>Genome analysis of myxobacterium Chondromyces crocatus Cm c5 reveals a high potential for natural compound synthesis and the genetic basis for the loss of fruiting body formation.</title>
        <authorList>
            <person name="Zaburannyi N."/>
            <person name="Bunk B."/>
            <person name="Maier J."/>
            <person name="Overmann J."/>
            <person name="Mueller R."/>
        </authorList>
    </citation>
    <scope>NUCLEOTIDE SEQUENCE [LARGE SCALE GENOMIC DNA]</scope>
    <source>
        <strain evidence="11 13">Cm c5</strain>
    </source>
</reference>
<dbReference type="CDD" id="cd08955">
    <property type="entry name" value="KR_2_FAS_SDR_x"/>
    <property type="match status" value="1"/>
</dbReference>
<evidence type="ECO:0000313" key="12">
    <source>
        <dbReference type="EMBL" id="CBD77748.1"/>
    </source>
</evidence>
<dbReference type="SMART" id="SM00822">
    <property type="entry name" value="PKS_KR"/>
    <property type="match status" value="1"/>
</dbReference>
<dbReference type="InterPro" id="IPR014043">
    <property type="entry name" value="Acyl_transferase_dom"/>
</dbReference>
<dbReference type="Pfam" id="PF02801">
    <property type="entry name" value="Ketoacyl-synt_C"/>
    <property type="match status" value="1"/>
</dbReference>
<dbReference type="PROSITE" id="PS00012">
    <property type="entry name" value="PHOSPHOPANTETHEINE"/>
    <property type="match status" value="1"/>
</dbReference>
<evidence type="ECO:0000256" key="1">
    <source>
        <dbReference type="ARBA" id="ARBA00022450"/>
    </source>
</evidence>
<dbReference type="FunFam" id="3.40.366.10:FF:000002">
    <property type="entry name" value="Probable polyketide synthase 2"/>
    <property type="match status" value="1"/>
</dbReference>
<dbReference type="PROSITE" id="PS52004">
    <property type="entry name" value="KS3_2"/>
    <property type="match status" value="1"/>
</dbReference>
<feature type="domain" description="PKS/mFAS DH" evidence="9">
    <location>
        <begin position="935"/>
        <end position="1226"/>
    </location>
</feature>
<keyword evidence="13" id="KW-1185">Reference proteome</keyword>
<dbReference type="SMART" id="SM00826">
    <property type="entry name" value="PKS_DH"/>
    <property type="match status" value="1"/>
</dbReference>
<dbReference type="SMART" id="SM00825">
    <property type="entry name" value="PKS_KS"/>
    <property type="match status" value="1"/>
</dbReference>
<dbReference type="GO" id="GO:0006633">
    <property type="term" value="P:fatty acid biosynthetic process"/>
    <property type="evidence" value="ECO:0007669"/>
    <property type="project" value="TreeGrafter"/>
</dbReference>
<keyword evidence="3" id="KW-0808">Transferase</keyword>
<dbReference type="Pfam" id="PF22621">
    <property type="entry name" value="CurL-like_PKS_C"/>
    <property type="match status" value="1"/>
</dbReference>
<dbReference type="SUPFAM" id="SSF55048">
    <property type="entry name" value="Probable ACP-binding domain of malonyl-CoA ACP transacylase"/>
    <property type="match status" value="1"/>
</dbReference>
<dbReference type="InterPro" id="IPR016039">
    <property type="entry name" value="Thiolase-like"/>
</dbReference>
<dbReference type="InterPro" id="IPR014030">
    <property type="entry name" value="Ketoacyl_synth_N"/>
</dbReference>
<dbReference type="PANTHER" id="PTHR43775">
    <property type="entry name" value="FATTY ACID SYNTHASE"/>
    <property type="match status" value="1"/>
</dbReference>
<sequence>MSEKQPAASPGELSPLKRALLALDKMQRKVDTLERARTEPIAIVGMACRFPGSANDTEAYWRILRDGVTTVTEIPKDRWDIDAFYDPDPEAPAKMYARHGAFIDQVERFDAEFFGISPREARTMDPQQRLLLEVAHEALEQSGHAPDRLFDSQTGVFVGMSYSDYSRLTIDESTTLDAYVGTGSGLSIGVGRLSYFLGLHGPNVQLDTTCSSSLVATHLAAQSLRNGECDLALAGGVNLMLAPQGHLFYCKLQALSRDGRCKTFDAAADGYVRGEGCGILVLKRLSDAERDGDQILALLRGSAVNHDGRSNGLTAPNGPAQEAVIRRALAAAGVSPADVDYVECHGTGTPLGDPIEFQALAAVMRKGRQAERPLYVGSAKTNIGHLEPAAGAAGLIKAVLALKHRTIPPHLHFERANPNIDLASIPALVPPSALPWNTDGKRRLAGVSSFGMSGTNAHVILEEAPSAPARRQDVERPLHLLTLSARTDAALTAQVDHYAQHLAASTQTPLADLCFTAGTGRTHFAHRVAVVASSTEEASLALAALRDGGTSPSALRAPTAAQTPPEIVFLFTGQGSQYAGMARALYETSPSFKRRLDACADLLAPHLSRPLLGILFPDEQESGLLDQTEFTQPALFALEVALCGTLRDWGIVPAAVIGHSVGEYAAACAAGVFSLEDGLALISARARLMQALPEPGGMMAVFAEPERIGDLLRAHESRVTIAAINAPGETVISGATDALAAIGAALQARGIKNRPLKVSHAFHSPLLEPMRRDFERVAAGVNFTAPQLRLVSNLTGELMTDAPTAEYWWRQMREPVQFLAGIRTLRQQGHRCFLEIGPQPTLVAMARREAGAADDIDWLPTLKQGAGDWQPLLESLARLHVRGASVDWAAFDRDYPRRRVALPTYPFQRKRYWAAKRPEAPDQAATTGAAGEAVHPLLGHRLPTALNATLFTAKLDPETLGYLQDHRVYGQMVLPMTAYIEMALSAAQEVYGPSVSVLEDLVIQAPLVLPPTGTAHVQTILGAAEEGRAEFRICSPKDETCSEWQVHVQGFARIDGEGQEIASTIEPIAALKGRCPAEIPREAHYALYHQQGLEYGPAFQSLRRLHQGNAEALGEVALDDALAVDVARYRVHPALLDSALQVLGATIGGTGDEADKDAVHLPAGLKRFRLHRQPGTSTFSHARLQRAMDNPSAPVSGDVRLLDEAGEPVAELTGWLLLPAPRALIAQVSSRPRFAEWLYDLRWSRRDAPASGDTDTTRTGARERWVLLADQSGTGAALAALLRDRGHDVHLAAIEAPLAEDASRARYHQIVEDALRDAPPGGVKFVHLGGLDAEDPDALDADPASSFASAQAHGCASALYLIQTLKAAASPLPSRVWFVTRGAQSIANAEPIRAPQQALLWGLARGLALEAPELWGGILDLDPARSSDEARLLFGALQSADGEDQVTLRGDARYVLRLARRTAPPVPPLQVRADGSYLVTGGLGDLGLLTARWLAARGAGRILLMSRRPWEETLATATASSRHSKQTLLDELRRSGASIEILAADVGDRAQMERVFDDLRRSSFPLRGIFHAAGVFSHRDLQALDAAALRETLAPKVTGGYLLHRLSEGLDLDAFVCFSSISAVWGSAGMLAYGAANQYLAALARQRRSAGRPAVCIHWGPWEGEGMAARAGSKDWLERMGIHGLPPEQAILAMDSLCGIDETEVVVARVDFRRFRPVYEARARRPLLTELAPSTPTKAATTRRRKSDVRGQLDTASPAERDALLSRYLVELVGDVMRLDDAASLDPETPLTKMGLDSLMAVELRNRIEQDLGQPIELAELLQSPSVRRLHELLAAPATPASITSSRATSDDLLELVRNIDHETMQTLLARIERLDEPALNTLLQQVEGMEGAP</sequence>
<dbReference type="Gene3D" id="3.30.70.3290">
    <property type="match status" value="1"/>
</dbReference>
<dbReference type="InterPro" id="IPR036291">
    <property type="entry name" value="NAD(P)-bd_dom_sf"/>
</dbReference>
<reference evidence="12" key="1">
    <citation type="submission" date="2009-09" db="EMBL/GenBank/DDBJ databases">
        <title>Isolation and Characterization of the Crocacin Biosynthetic Gene Cluster from Chondromyces crocatus Cmc5.</title>
        <authorList>
            <person name="Rachid S."/>
        </authorList>
    </citation>
    <scope>NUCLEOTIDE SEQUENCE</scope>
    <source>
        <strain evidence="12">Cmc5</strain>
    </source>
</reference>
<dbReference type="Gene3D" id="3.40.366.10">
    <property type="entry name" value="Malonyl-Coenzyme A Acyl Carrier Protein, domain 2"/>
    <property type="match status" value="1"/>
</dbReference>
<dbReference type="InterPro" id="IPR020841">
    <property type="entry name" value="PKS_Beta-ketoAc_synthase_dom"/>
</dbReference>
<feature type="region of interest" description="N-terminal hotdog fold" evidence="5">
    <location>
        <begin position="935"/>
        <end position="1059"/>
    </location>
</feature>
<feature type="region of interest" description="C-terminal hotdog fold" evidence="5">
    <location>
        <begin position="1076"/>
        <end position="1226"/>
    </location>
</feature>
<dbReference type="InterPro" id="IPR020807">
    <property type="entry name" value="PKS_DH"/>
</dbReference>
<evidence type="ECO:0000313" key="13">
    <source>
        <dbReference type="Proteomes" id="UP000067626"/>
    </source>
</evidence>
<dbReference type="InterPro" id="IPR049551">
    <property type="entry name" value="PKS_DH_C"/>
</dbReference>
<comment type="function">
    <text evidence="4">Involved in production of the polyketide antibiotic thailandamide.</text>
</comment>
<dbReference type="GO" id="GO:0004312">
    <property type="term" value="F:fatty acid synthase activity"/>
    <property type="evidence" value="ECO:0007669"/>
    <property type="project" value="TreeGrafter"/>
</dbReference>
<dbReference type="FunFam" id="3.40.47.10:FF:000019">
    <property type="entry name" value="Polyketide synthase type I"/>
    <property type="match status" value="1"/>
</dbReference>
<accession>G4RJB9</accession>
<dbReference type="Gene3D" id="3.10.129.110">
    <property type="entry name" value="Polyketide synthase dehydratase"/>
    <property type="match status" value="1"/>
</dbReference>
<dbReference type="PROSITE" id="PS50075">
    <property type="entry name" value="CARRIER"/>
    <property type="match status" value="1"/>
</dbReference>
<protein>
    <submittedName>
        <fullName evidence="12">Polyketide synthase</fullName>
    </submittedName>
</protein>
<dbReference type="EMBL" id="FN547928">
    <property type="protein sequence ID" value="CBD77748.1"/>
    <property type="molecule type" value="Genomic_DNA"/>
</dbReference>
<dbReference type="InterPro" id="IPR009081">
    <property type="entry name" value="PP-bd_ACP"/>
</dbReference>
<dbReference type="InterPro" id="IPR042104">
    <property type="entry name" value="PKS_dehydratase_sf"/>
</dbReference>
<dbReference type="CDD" id="cd00833">
    <property type="entry name" value="PKS"/>
    <property type="match status" value="1"/>
</dbReference>
<dbReference type="InterPro" id="IPR049900">
    <property type="entry name" value="PKS_mFAS_DH"/>
</dbReference>
<evidence type="ECO:0000259" key="9">
    <source>
        <dbReference type="PROSITE" id="PS52019"/>
    </source>
</evidence>
<keyword evidence="2" id="KW-0597">Phosphoprotein</keyword>
<dbReference type="SMART" id="SM00823">
    <property type="entry name" value="PKS_PP"/>
    <property type="match status" value="1"/>
</dbReference>
<dbReference type="EMBL" id="CP012159">
    <property type="protein sequence ID" value="AKT38863.1"/>
    <property type="molecule type" value="Genomic_DNA"/>
</dbReference>
<dbReference type="Gene3D" id="3.40.50.720">
    <property type="entry name" value="NAD(P)-binding Rossmann-like Domain"/>
    <property type="match status" value="1"/>
</dbReference>
<dbReference type="PROSITE" id="PS52019">
    <property type="entry name" value="PKS_MFAS_DH"/>
    <property type="match status" value="1"/>
</dbReference>
<evidence type="ECO:0000259" key="8">
    <source>
        <dbReference type="PROSITE" id="PS52004"/>
    </source>
</evidence>
<dbReference type="Pfam" id="PF00698">
    <property type="entry name" value="Acyl_transf_1"/>
    <property type="match status" value="1"/>
</dbReference>
<dbReference type="Gene3D" id="1.10.1200.10">
    <property type="entry name" value="ACP-like"/>
    <property type="match status" value="1"/>
</dbReference>
<evidence type="ECO:0000256" key="6">
    <source>
        <dbReference type="SAM" id="MobiDB-lite"/>
    </source>
</evidence>
<dbReference type="KEGG" id="ccro:CMC5_030090"/>
<gene>
    <name evidence="12" type="primary">croJ</name>
    <name evidence="11" type="ORF">CMC5_030090</name>
</gene>
<name>G4RJB9_CHOCO</name>
<evidence type="ECO:0000256" key="4">
    <source>
        <dbReference type="ARBA" id="ARBA00054155"/>
    </source>
</evidence>
<dbReference type="SUPFAM" id="SSF53901">
    <property type="entry name" value="Thiolase-like"/>
    <property type="match status" value="1"/>
</dbReference>
<dbReference type="InterPro" id="IPR057326">
    <property type="entry name" value="KR_dom"/>
</dbReference>
<dbReference type="Pfam" id="PF08659">
    <property type="entry name" value="KR"/>
    <property type="match status" value="1"/>
</dbReference>
<dbReference type="SUPFAM" id="SSF47336">
    <property type="entry name" value="ACP-like"/>
    <property type="match status" value="1"/>
</dbReference>
<evidence type="ECO:0000256" key="5">
    <source>
        <dbReference type="PROSITE-ProRule" id="PRU01363"/>
    </source>
</evidence>
<dbReference type="EMBL" id="KJ868728">
    <property type="protein sequence ID" value="AIR74917.1"/>
    <property type="molecule type" value="Genomic_DNA"/>
</dbReference>
<dbReference type="Proteomes" id="UP000067626">
    <property type="component" value="Chromosome"/>
</dbReference>
<organism evidence="12">
    <name type="scientific">Chondromyces crocatus</name>
    <dbReference type="NCBI Taxonomy" id="52"/>
    <lineage>
        <taxon>Bacteria</taxon>
        <taxon>Pseudomonadati</taxon>
        <taxon>Myxococcota</taxon>
        <taxon>Polyangia</taxon>
        <taxon>Polyangiales</taxon>
        <taxon>Polyangiaceae</taxon>
        <taxon>Chondromyces</taxon>
    </lineage>
</organism>
<evidence type="ECO:0000313" key="11">
    <source>
        <dbReference type="EMBL" id="AKT38863.1"/>
    </source>
</evidence>
<dbReference type="Pfam" id="PF00550">
    <property type="entry name" value="PP-binding"/>
    <property type="match status" value="1"/>
</dbReference>
<feature type="domain" description="Ketosynthase family 3 (KS3)" evidence="8">
    <location>
        <begin position="38"/>
        <end position="463"/>
    </location>
</feature>
<feature type="domain" description="Carrier" evidence="7">
    <location>
        <begin position="1763"/>
        <end position="1838"/>
    </location>
</feature>
<dbReference type="InterPro" id="IPR020806">
    <property type="entry name" value="PKS_PP-bd"/>
</dbReference>
<dbReference type="InterPro" id="IPR013968">
    <property type="entry name" value="PKS_KR"/>
</dbReference>
<dbReference type="STRING" id="52.CMC5_030090"/>
<feature type="region of interest" description="Disordered" evidence="6">
    <location>
        <begin position="1730"/>
        <end position="1755"/>
    </location>
</feature>
<dbReference type="InterPro" id="IPR049552">
    <property type="entry name" value="PKS_DH_N"/>
</dbReference>
<evidence type="ECO:0000313" key="10">
    <source>
        <dbReference type="EMBL" id="AIR74917.1"/>
    </source>
</evidence>
<keyword evidence="1" id="KW-0596">Phosphopantetheine</keyword>
<dbReference type="SUPFAM" id="SSF51735">
    <property type="entry name" value="NAD(P)-binding Rossmann-fold domains"/>
    <property type="match status" value="2"/>
</dbReference>
<feature type="active site" description="Proton donor; for dehydratase activity" evidence="5">
    <location>
        <position position="1137"/>
    </location>
</feature>
<dbReference type="OrthoDB" id="9778690at2"/>
<dbReference type="InterPro" id="IPR016036">
    <property type="entry name" value="Malonyl_transacylase_ACP-bd"/>
</dbReference>
<dbReference type="Gene3D" id="3.40.47.10">
    <property type="match status" value="1"/>
</dbReference>
<dbReference type="InterPro" id="IPR016035">
    <property type="entry name" value="Acyl_Trfase/lysoPLipase"/>
</dbReference>
<evidence type="ECO:0000259" key="7">
    <source>
        <dbReference type="PROSITE" id="PS50075"/>
    </source>
</evidence>
<proteinExistence type="predicted"/>